<keyword evidence="1" id="KW-0812">Transmembrane</keyword>
<dbReference type="AlphaFoldDB" id="A0A9N8VRT4"/>
<feature type="non-terminal residue" evidence="2">
    <location>
        <position position="1"/>
    </location>
</feature>
<evidence type="ECO:0000313" key="2">
    <source>
        <dbReference type="EMBL" id="CAG8464193.1"/>
    </source>
</evidence>
<protein>
    <submittedName>
        <fullName evidence="2">13760_t:CDS:1</fullName>
    </submittedName>
</protein>
<organism evidence="2 3">
    <name type="scientific">Racocetra fulgida</name>
    <dbReference type="NCBI Taxonomy" id="60492"/>
    <lineage>
        <taxon>Eukaryota</taxon>
        <taxon>Fungi</taxon>
        <taxon>Fungi incertae sedis</taxon>
        <taxon>Mucoromycota</taxon>
        <taxon>Glomeromycotina</taxon>
        <taxon>Glomeromycetes</taxon>
        <taxon>Diversisporales</taxon>
        <taxon>Gigasporaceae</taxon>
        <taxon>Racocetra</taxon>
    </lineage>
</organism>
<dbReference type="Proteomes" id="UP000789396">
    <property type="component" value="Unassembled WGS sequence"/>
</dbReference>
<sequence>MALGKIFQNNRKTEPTSVFSLRLIVTALFGIILVGYSIFLILDIRNDHPSIQTSFIETNSLPVPDVFFSTSSNEGLKNMGIMIYIDDATYNASDPSMSINIQAIDS</sequence>
<comment type="caution">
    <text evidence="2">The sequence shown here is derived from an EMBL/GenBank/DDBJ whole genome shotgun (WGS) entry which is preliminary data.</text>
</comment>
<dbReference type="EMBL" id="CAJVPZ010000407">
    <property type="protein sequence ID" value="CAG8464193.1"/>
    <property type="molecule type" value="Genomic_DNA"/>
</dbReference>
<accession>A0A9N8VRT4</accession>
<gene>
    <name evidence="2" type="ORF">RFULGI_LOCUS818</name>
</gene>
<keyword evidence="1" id="KW-0472">Membrane</keyword>
<feature type="transmembrane region" description="Helical" evidence="1">
    <location>
        <begin position="21"/>
        <end position="42"/>
    </location>
</feature>
<keyword evidence="1" id="KW-1133">Transmembrane helix</keyword>
<proteinExistence type="predicted"/>
<evidence type="ECO:0000256" key="1">
    <source>
        <dbReference type="SAM" id="Phobius"/>
    </source>
</evidence>
<dbReference type="OrthoDB" id="2443976at2759"/>
<reference evidence="2" key="1">
    <citation type="submission" date="2021-06" db="EMBL/GenBank/DDBJ databases">
        <authorList>
            <person name="Kallberg Y."/>
            <person name="Tangrot J."/>
            <person name="Rosling A."/>
        </authorList>
    </citation>
    <scope>NUCLEOTIDE SEQUENCE</scope>
    <source>
        <strain evidence="2">IN212</strain>
    </source>
</reference>
<keyword evidence="3" id="KW-1185">Reference proteome</keyword>
<evidence type="ECO:0000313" key="3">
    <source>
        <dbReference type="Proteomes" id="UP000789396"/>
    </source>
</evidence>
<name>A0A9N8VRT4_9GLOM</name>